<protein>
    <recommendedName>
        <fullName evidence="3">Retrovirus-related Pol polyprotein from transposon TNT 1-94</fullName>
    </recommendedName>
</protein>
<evidence type="ECO:0000313" key="2">
    <source>
        <dbReference type="EMBL" id="JAD20851.1"/>
    </source>
</evidence>
<reference evidence="2" key="1">
    <citation type="submission" date="2014-09" db="EMBL/GenBank/DDBJ databases">
        <authorList>
            <person name="Magalhaes I.L.F."/>
            <person name="Oliveira U."/>
            <person name="Santos F.R."/>
            <person name="Vidigal T.H.D.A."/>
            <person name="Brescovit A.D."/>
            <person name="Santos A.J."/>
        </authorList>
    </citation>
    <scope>NUCLEOTIDE SEQUENCE</scope>
    <source>
        <tissue evidence="2">Shoot tissue taken approximately 20 cm above the soil surface</tissue>
    </source>
</reference>
<evidence type="ECO:0008006" key="3">
    <source>
        <dbReference type="Google" id="ProtNLM"/>
    </source>
</evidence>
<dbReference type="AlphaFoldDB" id="A0A0A8Y3H1"/>
<evidence type="ECO:0000256" key="1">
    <source>
        <dbReference type="SAM" id="SignalP"/>
    </source>
</evidence>
<sequence>MRTLLFQAGLPSCFWAEALAAATYLLNRRPSKAIGSATPFFKLHVHPTYDHLRVFGCLCYPNLQRQPQINFSHVILLAFFWDTL</sequence>
<proteinExistence type="predicted"/>
<name>A0A0A8Y3H1_ARUDO</name>
<organism evidence="2">
    <name type="scientific">Arundo donax</name>
    <name type="common">Giant reed</name>
    <name type="synonym">Donax arundinaceus</name>
    <dbReference type="NCBI Taxonomy" id="35708"/>
    <lineage>
        <taxon>Eukaryota</taxon>
        <taxon>Viridiplantae</taxon>
        <taxon>Streptophyta</taxon>
        <taxon>Embryophyta</taxon>
        <taxon>Tracheophyta</taxon>
        <taxon>Spermatophyta</taxon>
        <taxon>Magnoliopsida</taxon>
        <taxon>Liliopsida</taxon>
        <taxon>Poales</taxon>
        <taxon>Poaceae</taxon>
        <taxon>PACMAD clade</taxon>
        <taxon>Arundinoideae</taxon>
        <taxon>Arundineae</taxon>
        <taxon>Arundo</taxon>
    </lineage>
</organism>
<keyword evidence="1" id="KW-0732">Signal</keyword>
<dbReference type="PANTHER" id="PTHR42648:SF28">
    <property type="entry name" value="TRANSPOSON-ENCODED PROTEIN WITH RIBONUCLEASE H-LIKE AND RETROVIRUS ZINC FINGER-LIKE DOMAINS"/>
    <property type="match status" value="1"/>
</dbReference>
<dbReference type="EMBL" id="GBRH01277044">
    <property type="protein sequence ID" value="JAD20851.1"/>
    <property type="molecule type" value="Transcribed_RNA"/>
</dbReference>
<feature type="chain" id="PRO_5002043230" description="Retrovirus-related Pol polyprotein from transposon TNT 1-94" evidence="1">
    <location>
        <begin position="21"/>
        <end position="84"/>
    </location>
</feature>
<dbReference type="SUPFAM" id="SSF53098">
    <property type="entry name" value="Ribonuclease H-like"/>
    <property type="match status" value="1"/>
</dbReference>
<dbReference type="InterPro" id="IPR012337">
    <property type="entry name" value="RNaseH-like_sf"/>
</dbReference>
<dbReference type="InterPro" id="IPR039537">
    <property type="entry name" value="Retrotran_Ty1/copia-like"/>
</dbReference>
<accession>A0A0A8Y3H1</accession>
<dbReference type="PANTHER" id="PTHR42648">
    <property type="entry name" value="TRANSPOSASE, PUTATIVE-RELATED"/>
    <property type="match status" value="1"/>
</dbReference>
<reference evidence="2" key="2">
    <citation type="journal article" date="2015" name="Data Brief">
        <title>Shoot transcriptome of the giant reed, Arundo donax.</title>
        <authorList>
            <person name="Barrero R.A."/>
            <person name="Guerrero F.D."/>
            <person name="Moolhuijzen P."/>
            <person name="Goolsby J.A."/>
            <person name="Tidwell J."/>
            <person name="Bellgard S.E."/>
            <person name="Bellgard M.I."/>
        </authorList>
    </citation>
    <scope>NUCLEOTIDE SEQUENCE</scope>
    <source>
        <tissue evidence="2">Shoot tissue taken approximately 20 cm above the soil surface</tissue>
    </source>
</reference>
<feature type="signal peptide" evidence="1">
    <location>
        <begin position="1"/>
        <end position="20"/>
    </location>
</feature>